<proteinExistence type="predicted"/>
<dbReference type="OrthoDB" id="2019504at2759"/>
<reference evidence="1 2" key="1">
    <citation type="submission" date="2018-06" db="EMBL/GenBank/DDBJ databases">
        <title>A transcriptomic atlas of mushroom development highlights an independent origin of complex multicellularity.</title>
        <authorList>
            <consortium name="DOE Joint Genome Institute"/>
            <person name="Krizsan K."/>
            <person name="Almasi E."/>
            <person name="Merenyi Z."/>
            <person name="Sahu N."/>
            <person name="Viragh M."/>
            <person name="Koszo T."/>
            <person name="Mondo S."/>
            <person name="Kiss B."/>
            <person name="Balint B."/>
            <person name="Kues U."/>
            <person name="Barry K."/>
            <person name="Hegedus J.C."/>
            <person name="Henrissat B."/>
            <person name="Johnson J."/>
            <person name="Lipzen A."/>
            <person name="Ohm R."/>
            <person name="Nagy I."/>
            <person name="Pangilinan J."/>
            <person name="Yan J."/>
            <person name="Xiong Y."/>
            <person name="Grigoriev I.V."/>
            <person name="Hibbett D.S."/>
            <person name="Nagy L.G."/>
        </authorList>
    </citation>
    <scope>NUCLEOTIDE SEQUENCE [LARGE SCALE GENOMIC DNA]</scope>
    <source>
        <strain evidence="1 2">SZMC22713</strain>
    </source>
</reference>
<evidence type="ECO:0000313" key="1">
    <source>
        <dbReference type="EMBL" id="TDL15311.1"/>
    </source>
</evidence>
<gene>
    <name evidence="1" type="ORF">BD410DRAFT_124087</name>
</gene>
<sequence>MELSAYADKYYMLAPLDGRKSRSWKPHTYHVSEMCSSQSLTKFSRYTWMVPMRLPPAPLSISVDPFIHLPTSTRSNLTHRRIQSAALMPLFYVVGVRAPSSPEELAHRNTTTEYLSTNPSYHHLLGNTCLQSPEEPKLM</sequence>
<evidence type="ECO:0000313" key="2">
    <source>
        <dbReference type="Proteomes" id="UP000294933"/>
    </source>
</evidence>
<dbReference type="AlphaFoldDB" id="A0A4Y7PJZ1"/>
<dbReference type="VEuPathDB" id="FungiDB:BD410DRAFT_124087"/>
<protein>
    <submittedName>
        <fullName evidence="1">Uncharacterized protein</fullName>
    </submittedName>
</protein>
<dbReference type="EMBL" id="ML170281">
    <property type="protein sequence ID" value="TDL15311.1"/>
    <property type="molecule type" value="Genomic_DNA"/>
</dbReference>
<organism evidence="1 2">
    <name type="scientific">Rickenella mellea</name>
    <dbReference type="NCBI Taxonomy" id="50990"/>
    <lineage>
        <taxon>Eukaryota</taxon>
        <taxon>Fungi</taxon>
        <taxon>Dikarya</taxon>
        <taxon>Basidiomycota</taxon>
        <taxon>Agaricomycotina</taxon>
        <taxon>Agaricomycetes</taxon>
        <taxon>Hymenochaetales</taxon>
        <taxon>Rickenellaceae</taxon>
        <taxon>Rickenella</taxon>
    </lineage>
</organism>
<keyword evidence="2" id="KW-1185">Reference proteome</keyword>
<dbReference type="Proteomes" id="UP000294933">
    <property type="component" value="Unassembled WGS sequence"/>
</dbReference>
<accession>A0A4Y7PJZ1</accession>
<name>A0A4Y7PJZ1_9AGAM</name>